<proteinExistence type="predicted"/>
<reference evidence="2 3" key="1">
    <citation type="journal article" date="2020" name="Syst. Appl. Microbiol.">
        <title>Arthrospiribacter ruber gen. nov., sp. nov., a novel bacterium isolated from Arthrospira cultures.</title>
        <authorList>
            <person name="Waleron M."/>
            <person name="Misztak A."/>
            <person name="Waleron M.M."/>
            <person name="Furmaniak M."/>
            <person name="Mrozik A."/>
            <person name="Waleron K."/>
        </authorList>
    </citation>
    <scope>NUCLEOTIDE SEQUENCE [LARGE SCALE GENOMIC DNA]</scope>
    <source>
        <strain evidence="2 3">DPMB0001</strain>
    </source>
</reference>
<gene>
    <name evidence="2" type="ORF">EGN73_00130</name>
</gene>
<feature type="compositionally biased region" description="Polar residues" evidence="1">
    <location>
        <begin position="47"/>
        <end position="66"/>
    </location>
</feature>
<evidence type="ECO:0000313" key="3">
    <source>
        <dbReference type="Proteomes" id="UP000727490"/>
    </source>
</evidence>
<protein>
    <submittedName>
        <fullName evidence="2">Uncharacterized protein</fullName>
    </submittedName>
</protein>
<keyword evidence="3" id="KW-1185">Reference proteome</keyword>
<accession>A0A951IVD0</accession>
<evidence type="ECO:0000256" key="1">
    <source>
        <dbReference type="SAM" id="MobiDB-lite"/>
    </source>
</evidence>
<comment type="caution">
    <text evidence="2">The sequence shown here is derived from an EMBL/GenBank/DDBJ whole genome shotgun (WGS) entry which is preliminary data.</text>
</comment>
<name>A0A951IVD0_9BACT</name>
<dbReference type="AlphaFoldDB" id="A0A951IVD0"/>
<dbReference type="Proteomes" id="UP000727490">
    <property type="component" value="Unassembled WGS sequence"/>
</dbReference>
<evidence type="ECO:0000313" key="2">
    <source>
        <dbReference type="EMBL" id="MBW3466223.1"/>
    </source>
</evidence>
<dbReference type="EMBL" id="RPHB01000001">
    <property type="protein sequence ID" value="MBW3466223.1"/>
    <property type="molecule type" value="Genomic_DNA"/>
</dbReference>
<organism evidence="2 3">
    <name type="scientific">Arthrospiribacter ruber</name>
    <dbReference type="NCBI Taxonomy" id="2487934"/>
    <lineage>
        <taxon>Bacteria</taxon>
        <taxon>Pseudomonadati</taxon>
        <taxon>Bacteroidota</taxon>
        <taxon>Cytophagia</taxon>
        <taxon>Cytophagales</taxon>
        <taxon>Cyclobacteriaceae</taxon>
        <taxon>Arthrospiribacter</taxon>
    </lineage>
</organism>
<feature type="region of interest" description="Disordered" evidence="1">
    <location>
        <begin position="33"/>
        <end position="75"/>
    </location>
</feature>
<sequence>MCVPSMGIWYRRNQIIPEDKSLRQLADELVKPVSKSQAGCREAYSKGSETAKSGTDEQSLSRTSGNGIRRPEREGKQAQLVPLSGIFAKPVANNPFLVDAAEDKAGALGQVCVQQEGICPYPAMRDRLWGDLRIHEMESEKSAEAIVVNRT</sequence>
<dbReference type="RefSeq" id="WP_219286019.1">
    <property type="nucleotide sequence ID" value="NZ_RPHB01000001.1"/>
</dbReference>